<keyword evidence="13" id="KW-1185">Reference proteome</keyword>
<dbReference type="EMBL" id="JANQDX010000009">
    <property type="protein sequence ID" value="KAL0919245.1"/>
    <property type="molecule type" value="Genomic_DNA"/>
</dbReference>
<dbReference type="SUPFAM" id="SSF49363">
    <property type="entry name" value="Purple acid phosphatase, N-terminal domain"/>
    <property type="match status" value="1"/>
</dbReference>
<dbReference type="InterPro" id="IPR025733">
    <property type="entry name" value="PAPs_C"/>
</dbReference>
<dbReference type="InterPro" id="IPR029052">
    <property type="entry name" value="Metallo-depent_PP-like"/>
</dbReference>
<evidence type="ECO:0000259" key="11">
    <source>
        <dbReference type="Pfam" id="PF17808"/>
    </source>
</evidence>
<dbReference type="PANTHER" id="PTHR45778">
    <property type="entry name" value="PURPLE ACID PHOSPHATASE-RELATED"/>
    <property type="match status" value="1"/>
</dbReference>
<dbReference type="CDD" id="cd00839">
    <property type="entry name" value="MPP_PAPs"/>
    <property type="match status" value="1"/>
</dbReference>
<keyword evidence="6" id="KW-0325">Glycoprotein</keyword>
<dbReference type="Pfam" id="PF17808">
    <property type="entry name" value="fn3_PAP"/>
    <property type="match status" value="1"/>
</dbReference>
<keyword evidence="4" id="KW-0964">Secreted</keyword>
<feature type="domain" description="Purple acid phosphatase C-terminal" evidence="9">
    <location>
        <begin position="562"/>
        <end position="619"/>
    </location>
</feature>
<keyword evidence="5 7" id="KW-0732">Signal</keyword>
<dbReference type="Gene3D" id="2.60.40.380">
    <property type="entry name" value="Purple acid phosphatase-like, N-terminal"/>
    <property type="match status" value="1"/>
</dbReference>
<evidence type="ECO:0000313" key="12">
    <source>
        <dbReference type="EMBL" id="KAL0919245.1"/>
    </source>
</evidence>
<dbReference type="InterPro" id="IPR040974">
    <property type="entry name" value="Fn3_PAP"/>
</dbReference>
<dbReference type="AlphaFoldDB" id="A0ABD0V2Q8"/>
<evidence type="ECO:0000259" key="10">
    <source>
        <dbReference type="Pfam" id="PF16656"/>
    </source>
</evidence>
<dbReference type="Pfam" id="PF00149">
    <property type="entry name" value="Metallophos"/>
    <property type="match status" value="1"/>
</dbReference>
<dbReference type="GO" id="GO:0005576">
    <property type="term" value="C:extracellular region"/>
    <property type="evidence" value="ECO:0007669"/>
    <property type="project" value="UniProtKB-SubCell"/>
</dbReference>
<gene>
    <name evidence="12" type="ORF">M5K25_011328</name>
</gene>
<dbReference type="Pfam" id="PF14008">
    <property type="entry name" value="Metallophos_C"/>
    <property type="match status" value="1"/>
</dbReference>
<evidence type="ECO:0000256" key="3">
    <source>
        <dbReference type="ARBA" id="ARBA00011738"/>
    </source>
</evidence>
<name>A0ABD0V2Q8_DENTH</name>
<organism evidence="12 13">
    <name type="scientific">Dendrobium thyrsiflorum</name>
    <name type="common">Pinecone-like raceme dendrobium</name>
    <name type="synonym">Orchid</name>
    <dbReference type="NCBI Taxonomy" id="117978"/>
    <lineage>
        <taxon>Eukaryota</taxon>
        <taxon>Viridiplantae</taxon>
        <taxon>Streptophyta</taxon>
        <taxon>Embryophyta</taxon>
        <taxon>Tracheophyta</taxon>
        <taxon>Spermatophyta</taxon>
        <taxon>Magnoliopsida</taxon>
        <taxon>Liliopsida</taxon>
        <taxon>Asparagales</taxon>
        <taxon>Orchidaceae</taxon>
        <taxon>Epidendroideae</taxon>
        <taxon>Malaxideae</taxon>
        <taxon>Dendrobiinae</taxon>
        <taxon>Dendrobium</taxon>
    </lineage>
</organism>
<comment type="caution">
    <text evidence="12">The sequence shown here is derived from an EMBL/GenBank/DDBJ whole genome shotgun (WGS) entry which is preliminary data.</text>
</comment>
<comment type="subunit">
    <text evidence="3">Homodimer.</text>
</comment>
<sequence length="635" mass="70609">MATLFLFFFSIFFSSMSPSLSSSSPLLIDSVDEFMNYTAISDMRVLNRRILADCLDLNPYLFINTSTEGPLYNETFVTVTVGGVLVPDKADWIAMITPANAKISDCPLNSLLYVQTGDISSLPLLCHYPVKAQYVSSDPSYLNCSKRKCEVYENNDCLVHSCSASVTFHVVNFRTDVEFVFFAGGFAAPCILKRSDPISFANPKQPLYGHLSSIDSTATSMRLTWVSGDENKQVVQYAQGRSSTSQVSTFTQDDMCSGILPSPAKDFGWHEPGFVHTAIMSGLLPKQTYSYRYGSDSAGWSDQIKFKTPPATGSDELKFLAYGDMGKAPLDPSKEHYIQPGSISVVEAMTNEVASGNVDSIFHIGDISYATGFLVEWDFFLSFIAPLASHVAYMTAIGNHERDYEGSGSVYITPDSGGECGVVYETYFPMPAMGKDKPWYSIEQATVHFTVISTEHEWKVNSEQYNWINEDLASIDRRRTPWSIFLGHRPMYSSSESSILPNVDAGFVKSIEPLLMKNKVDLVFFGHVHNYERTCAVYQKTCKGLPTKINGIDTYNNSNYTAPVHAVIGMGGFTLDKFSHDAAEWSLVRISEFGYVRVHATSDKITVEFVNSNTTEVRDRFQIIKGGDKQYSIPK</sequence>
<evidence type="ECO:0000259" key="9">
    <source>
        <dbReference type="Pfam" id="PF14008"/>
    </source>
</evidence>
<dbReference type="InterPro" id="IPR004843">
    <property type="entry name" value="Calcineurin-like_PHP"/>
</dbReference>
<accession>A0ABD0V2Q8</accession>
<dbReference type="Proteomes" id="UP001552299">
    <property type="component" value="Unassembled WGS sequence"/>
</dbReference>
<keyword evidence="7" id="KW-0378">Hydrolase</keyword>
<proteinExistence type="inferred from homology"/>
<dbReference type="GO" id="GO:0003993">
    <property type="term" value="F:acid phosphatase activity"/>
    <property type="evidence" value="ECO:0007669"/>
    <property type="project" value="UniProtKB-EC"/>
</dbReference>
<dbReference type="InterPro" id="IPR015914">
    <property type="entry name" value="PAPs_N"/>
</dbReference>
<evidence type="ECO:0000256" key="7">
    <source>
        <dbReference type="RuleBase" id="RU361203"/>
    </source>
</evidence>
<dbReference type="SUPFAM" id="SSF56300">
    <property type="entry name" value="Metallo-dependent phosphatases"/>
    <property type="match status" value="1"/>
</dbReference>
<protein>
    <recommendedName>
        <fullName evidence="7">Purple acid phosphatase</fullName>
        <ecNumber evidence="7">3.1.3.2</ecNumber>
    </recommendedName>
</protein>
<evidence type="ECO:0000256" key="1">
    <source>
        <dbReference type="ARBA" id="ARBA00004613"/>
    </source>
</evidence>
<evidence type="ECO:0000259" key="8">
    <source>
        <dbReference type="Pfam" id="PF00149"/>
    </source>
</evidence>
<dbReference type="EC" id="3.1.3.2" evidence="7"/>
<dbReference type="Gene3D" id="3.60.21.10">
    <property type="match status" value="1"/>
</dbReference>
<dbReference type="InterPro" id="IPR041792">
    <property type="entry name" value="MPP_PAP"/>
</dbReference>
<comment type="catalytic activity">
    <reaction evidence="7">
        <text>a phosphate monoester + H2O = an alcohol + phosphate</text>
        <dbReference type="Rhea" id="RHEA:15017"/>
        <dbReference type="ChEBI" id="CHEBI:15377"/>
        <dbReference type="ChEBI" id="CHEBI:30879"/>
        <dbReference type="ChEBI" id="CHEBI:43474"/>
        <dbReference type="ChEBI" id="CHEBI:67140"/>
        <dbReference type="EC" id="3.1.3.2"/>
    </reaction>
</comment>
<comment type="subcellular location">
    <subcellularLocation>
        <location evidence="1">Secreted</location>
    </subcellularLocation>
</comment>
<dbReference type="Pfam" id="PF16656">
    <property type="entry name" value="Pur_ac_phosph_N"/>
    <property type="match status" value="1"/>
</dbReference>
<feature type="chain" id="PRO_5044532485" description="Purple acid phosphatase" evidence="7">
    <location>
        <begin position="22"/>
        <end position="635"/>
    </location>
</feature>
<reference evidence="12 13" key="1">
    <citation type="journal article" date="2024" name="Plant Biotechnol. J.">
        <title>Dendrobium thyrsiflorum genome and its molecular insights into genes involved in important horticultural traits.</title>
        <authorList>
            <person name="Chen B."/>
            <person name="Wang J.Y."/>
            <person name="Zheng P.J."/>
            <person name="Li K.L."/>
            <person name="Liang Y.M."/>
            <person name="Chen X.F."/>
            <person name="Zhang C."/>
            <person name="Zhao X."/>
            <person name="He X."/>
            <person name="Zhang G.Q."/>
            <person name="Liu Z.J."/>
            <person name="Xu Q."/>
        </authorList>
    </citation>
    <scope>NUCLEOTIDE SEQUENCE [LARGE SCALE GENOMIC DNA]</scope>
    <source>
        <strain evidence="12">GZMU011</strain>
    </source>
</reference>
<evidence type="ECO:0000313" key="13">
    <source>
        <dbReference type="Proteomes" id="UP001552299"/>
    </source>
</evidence>
<evidence type="ECO:0000256" key="5">
    <source>
        <dbReference type="ARBA" id="ARBA00022729"/>
    </source>
</evidence>
<comment type="similarity">
    <text evidence="2 7">Belongs to the metallophosphoesterase superfamily. Purple acid phosphatase family.</text>
</comment>
<evidence type="ECO:0000256" key="6">
    <source>
        <dbReference type="ARBA" id="ARBA00023180"/>
    </source>
</evidence>
<feature type="domain" description="Calcineurin-like phosphoesterase" evidence="8">
    <location>
        <begin position="317"/>
        <end position="531"/>
    </location>
</feature>
<evidence type="ECO:0000256" key="4">
    <source>
        <dbReference type="ARBA" id="ARBA00022525"/>
    </source>
</evidence>
<dbReference type="PANTHER" id="PTHR45778:SF3">
    <property type="entry name" value="PURPLE ACID PHOSPHATASE"/>
    <property type="match status" value="1"/>
</dbReference>
<feature type="domain" description="Purple acid phosphatase N-terminal" evidence="10">
    <location>
        <begin position="208"/>
        <end position="308"/>
    </location>
</feature>
<feature type="domain" description="Purple acid phosphatase Fn3-like" evidence="11">
    <location>
        <begin position="73"/>
        <end position="202"/>
    </location>
</feature>
<feature type="signal peptide" evidence="7">
    <location>
        <begin position="1"/>
        <end position="21"/>
    </location>
</feature>
<evidence type="ECO:0000256" key="2">
    <source>
        <dbReference type="ARBA" id="ARBA00008723"/>
    </source>
</evidence>
<dbReference type="InterPro" id="IPR008963">
    <property type="entry name" value="Purple_acid_Pase-like_N"/>
</dbReference>